<keyword evidence="4" id="KW-1185">Reference proteome</keyword>
<evidence type="ECO:0008006" key="5">
    <source>
        <dbReference type="Google" id="ProtNLM"/>
    </source>
</evidence>
<gene>
    <name evidence="3" type="ORF">AB0I59_07695</name>
</gene>
<keyword evidence="1" id="KW-0175">Coiled coil</keyword>
<feature type="coiled-coil region" evidence="1">
    <location>
        <begin position="115"/>
        <end position="146"/>
    </location>
</feature>
<feature type="transmembrane region" description="Helical" evidence="2">
    <location>
        <begin position="6"/>
        <end position="35"/>
    </location>
</feature>
<dbReference type="RefSeq" id="WP_358131224.1">
    <property type="nucleotide sequence ID" value="NZ_JBFALK010000003.1"/>
</dbReference>
<evidence type="ECO:0000313" key="4">
    <source>
        <dbReference type="Proteomes" id="UP001551675"/>
    </source>
</evidence>
<evidence type="ECO:0000256" key="2">
    <source>
        <dbReference type="SAM" id="Phobius"/>
    </source>
</evidence>
<name>A0ABV3GAA6_MICGL</name>
<accession>A0ABV3GAA6</accession>
<sequence length="208" mass="23539">MPETEILTWVIKWTGVAITLIGLFIVAPHALLSIWRRSKDWIKRKISSLLQRPQTVHVGLVDGGAVVEGVTVLQVGGFTWDESVPVEERIARLRAYVESVESRLNNSFERIAEERTAREQAVSELEAQLRKEINELRGIIEAQERESLVIDTRGLVPIVFGVIFGNVPEFLATWPAWHLAWFWPFLGFGLTVMIATKSWTERTAGALH</sequence>
<protein>
    <recommendedName>
        <fullName evidence="5">DUF106 domain-containing protein</fullName>
    </recommendedName>
</protein>
<evidence type="ECO:0000313" key="3">
    <source>
        <dbReference type="EMBL" id="MEV0968501.1"/>
    </source>
</evidence>
<feature type="transmembrane region" description="Helical" evidence="2">
    <location>
        <begin position="180"/>
        <end position="199"/>
    </location>
</feature>
<comment type="caution">
    <text evidence="3">The sequence shown here is derived from an EMBL/GenBank/DDBJ whole genome shotgun (WGS) entry which is preliminary data.</text>
</comment>
<keyword evidence="2" id="KW-0472">Membrane</keyword>
<evidence type="ECO:0000256" key="1">
    <source>
        <dbReference type="SAM" id="Coils"/>
    </source>
</evidence>
<dbReference type="Proteomes" id="UP001551675">
    <property type="component" value="Unassembled WGS sequence"/>
</dbReference>
<dbReference type="EMBL" id="JBFALK010000003">
    <property type="protein sequence ID" value="MEV0968501.1"/>
    <property type="molecule type" value="Genomic_DNA"/>
</dbReference>
<feature type="transmembrane region" description="Helical" evidence="2">
    <location>
        <begin position="155"/>
        <end position="174"/>
    </location>
</feature>
<proteinExistence type="predicted"/>
<organism evidence="3 4">
    <name type="scientific">Microtetraspora glauca</name>
    <dbReference type="NCBI Taxonomy" id="1996"/>
    <lineage>
        <taxon>Bacteria</taxon>
        <taxon>Bacillati</taxon>
        <taxon>Actinomycetota</taxon>
        <taxon>Actinomycetes</taxon>
        <taxon>Streptosporangiales</taxon>
        <taxon>Streptosporangiaceae</taxon>
        <taxon>Microtetraspora</taxon>
    </lineage>
</organism>
<keyword evidence="2" id="KW-0812">Transmembrane</keyword>
<reference evidence="3 4" key="1">
    <citation type="submission" date="2024-06" db="EMBL/GenBank/DDBJ databases">
        <title>The Natural Products Discovery Center: Release of the First 8490 Sequenced Strains for Exploring Actinobacteria Biosynthetic Diversity.</title>
        <authorList>
            <person name="Kalkreuter E."/>
            <person name="Kautsar S.A."/>
            <person name="Yang D."/>
            <person name="Bader C.D."/>
            <person name="Teijaro C.N."/>
            <person name="Fluegel L."/>
            <person name="Davis C.M."/>
            <person name="Simpson J.R."/>
            <person name="Lauterbach L."/>
            <person name="Steele A.D."/>
            <person name="Gui C."/>
            <person name="Meng S."/>
            <person name="Li G."/>
            <person name="Viehrig K."/>
            <person name="Ye F."/>
            <person name="Su P."/>
            <person name="Kiefer A.F."/>
            <person name="Nichols A."/>
            <person name="Cepeda A.J."/>
            <person name="Yan W."/>
            <person name="Fan B."/>
            <person name="Jiang Y."/>
            <person name="Adhikari A."/>
            <person name="Zheng C.-J."/>
            <person name="Schuster L."/>
            <person name="Cowan T.M."/>
            <person name="Smanski M.J."/>
            <person name="Chevrette M.G."/>
            <person name="De Carvalho L.P.S."/>
            <person name="Shen B."/>
        </authorList>
    </citation>
    <scope>NUCLEOTIDE SEQUENCE [LARGE SCALE GENOMIC DNA]</scope>
    <source>
        <strain evidence="3 4">NPDC050100</strain>
    </source>
</reference>
<keyword evidence="2" id="KW-1133">Transmembrane helix</keyword>